<keyword evidence="4" id="KW-1185">Reference proteome</keyword>
<dbReference type="InterPro" id="IPR002190">
    <property type="entry name" value="MHD_dom"/>
</dbReference>
<dbReference type="InterPro" id="IPR041898">
    <property type="entry name" value="MAGE_WH1"/>
</dbReference>
<feature type="non-terminal residue" evidence="3">
    <location>
        <position position="331"/>
    </location>
</feature>
<evidence type="ECO:0000256" key="1">
    <source>
        <dbReference type="SAM" id="MobiDB-lite"/>
    </source>
</evidence>
<dbReference type="PANTHER" id="PTHR11736:SF14">
    <property type="entry name" value="NSE3 HOMOLOG, SMC5-SMC6 COMPLEX COMPONENT"/>
    <property type="match status" value="1"/>
</dbReference>
<dbReference type="SMART" id="SM01373">
    <property type="entry name" value="MAGE"/>
    <property type="match status" value="1"/>
</dbReference>
<dbReference type="STRING" id="407821.A0A087U5X9"/>
<feature type="compositionally biased region" description="Acidic residues" evidence="1">
    <location>
        <begin position="90"/>
        <end position="101"/>
    </location>
</feature>
<dbReference type="EMBL" id="KK118339">
    <property type="protein sequence ID" value="KFM72768.1"/>
    <property type="molecule type" value="Genomic_DNA"/>
</dbReference>
<accession>A0A087U5X9</accession>
<dbReference type="FunFam" id="1.10.10.1210:FF:000001">
    <property type="entry name" value="melanoma-associated antigen D1"/>
    <property type="match status" value="1"/>
</dbReference>
<feature type="compositionally biased region" description="Basic residues" evidence="1">
    <location>
        <begin position="7"/>
        <end position="21"/>
    </location>
</feature>
<protein>
    <submittedName>
        <fullName evidence="3">Melanoma-associated antigen D2</fullName>
    </submittedName>
</protein>
<reference evidence="3 4" key="1">
    <citation type="submission" date="2013-11" db="EMBL/GenBank/DDBJ databases">
        <title>Genome sequencing of Stegodyphus mimosarum.</title>
        <authorList>
            <person name="Bechsgaard J."/>
        </authorList>
    </citation>
    <scope>NUCLEOTIDE SEQUENCE [LARGE SCALE GENOMIC DNA]</scope>
</reference>
<feature type="compositionally biased region" description="Acidic residues" evidence="1">
    <location>
        <begin position="26"/>
        <end position="35"/>
    </location>
</feature>
<evidence type="ECO:0000313" key="4">
    <source>
        <dbReference type="Proteomes" id="UP000054359"/>
    </source>
</evidence>
<feature type="region of interest" description="Disordered" evidence="1">
    <location>
        <begin position="1"/>
        <end position="104"/>
    </location>
</feature>
<evidence type="ECO:0000313" key="3">
    <source>
        <dbReference type="EMBL" id="KFM72768.1"/>
    </source>
</evidence>
<dbReference type="InterPro" id="IPR037445">
    <property type="entry name" value="MAGE"/>
</dbReference>
<dbReference type="Gene3D" id="1.10.10.1210">
    <property type="entry name" value="MAGE homology domain, winged helix WH2 motif"/>
    <property type="match status" value="1"/>
</dbReference>
<dbReference type="PANTHER" id="PTHR11736">
    <property type="entry name" value="MELANOMA-ASSOCIATED ANTIGEN MAGE ANTIGEN"/>
    <property type="match status" value="1"/>
</dbReference>
<dbReference type="OrthoDB" id="205198at2759"/>
<dbReference type="Pfam" id="PF01454">
    <property type="entry name" value="MAGE"/>
    <property type="match status" value="1"/>
</dbReference>
<gene>
    <name evidence="3" type="ORF">X975_12601</name>
</gene>
<dbReference type="OMA" id="CETISKN"/>
<dbReference type="Proteomes" id="UP000054359">
    <property type="component" value="Unassembled WGS sequence"/>
</dbReference>
<dbReference type="AlphaFoldDB" id="A0A087U5X9"/>
<sequence length="331" mass="38556">MEESPLKNRKNPVRSRKKMQKKRVDDDYEESDEESPDRNRKKSACSPRKTQKNHVDSDEDYEEADEKSPDRNRKKSACSSRKTQKNHVDSDEDYEEADEEGPSTSRIRLRNIEKIDKETLIHKCVYYLLIADQKKHAIKRTDIMKHVIKGPQQLYSNVIDGANEVLKKTYGMEITYLRKGNLMLVNNLTQELDVQQYSCLSGVKKQQQGLILYLLLIIYMNENSISENDLWKALVPLGINPSTQKSHPIFGDVQKYINSELVKQMYLDYVCISKDPPHYEYRWGPRAESEVDKSDLLHFACLVLDKKPEDWILQYKDATESAETQDSVENS</sequence>
<dbReference type="GO" id="GO:0005634">
    <property type="term" value="C:nucleus"/>
    <property type="evidence" value="ECO:0007669"/>
    <property type="project" value="TreeGrafter"/>
</dbReference>
<proteinExistence type="predicted"/>
<organism evidence="3 4">
    <name type="scientific">Stegodyphus mimosarum</name>
    <name type="common">African social velvet spider</name>
    <dbReference type="NCBI Taxonomy" id="407821"/>
    <lineage>
        <taxon>Eukaryota</taxon>
        <taxon>Metazoa</taxon>
        <taxon>Ecdysozoa</taxon>
        <taxon>Arthropoda</taxon>
        <taxon>Chelicerata</taxon>
        <taxon>Arachnida</taxon>
        <taxon>Araneae</taxon>
        <taxon>Araneomorphae</taxon>
        <taxon>Entelegynae</taxon>
        <taxon>Eresoidea</taxon>
        <taxon>Eresidae</taxon>
        <taxon>Stegodyphus</taxon>
    </lineage>
</organism>
<dbReference type="InterPro" id="IPR041899">
    <property type="entry name" value="MAGE_WH2"/>
</dbReference>
<feature type="domain" description="MAGE" evidence="2">
    <location>
        <begin position="117"/>
        <end position="318"/>
    </location>
</feature>
<dbReference type="PROSITE" id="PS50838">
    <property type="entry name" value="MAGE"/>
    <property type="match status" value="1"/>
</dbReference>
<dbReference type="Gene3D" id="1.10.10.1200">
    <property type="entry name" value="MAGE homology domain, winged helix WH1 motif"/>
    <property type="match status" value="1"/>
</dbReference>
<name>A0A087U5X9_STEMI</name>
<evidence type="ECO:0000259" key="2">
    <source>
        <dbReference type="PROSITE" id="PS50838"/>
    </source>
</evidence>